<name>J0P5D0_9BACT</name>
<sequence>MVAFVRSWLRKRPIIRFLGVLPSFPEFSNITIYLADKQLFILHFFTFESLAEMKRRKKKKDKSAILRQNTVEIYLIYLLSQKLNNYLDVETSYSLGLSLVQIFGKLLLGEIDKLLFLFIC</sequence>
<dbReference type="AlphaFoldDB" id="J0P5D0"/>
<dbReference type="HOGENOM" id="CLU_2048108_0_0_10"/>
<gene>
    <name evidence="1" type="ORF">SapgrDRAFT_0884</name>
</gene>
<protein>
    <submittedName>
        <fullName evidence="1">Uncharacterized protein</fullName>
    </submittedName>
</protein>
<organism evidence="1 2">
    <name type="scientific">Saprospira grandis DSM 2844</name>
    <dbReference type="NCBI Taxonomy" id="694433"/>
    <lineage>
        <taxon>Bacteria</taxon>
        <taxon>Pseudomonadati</taxon>
        <taxon>Bacteroidota</taxon>
        <taxon>Saprospiria</taxon>
        <taxon>Saprospirales</taxon>
        <taxon>Saprospiraceae</taxon>
        <taxon>Saprospira</taxon>
    </lineage>
</organism>
<proteinExistence type="predicted"/>
<reference evidence="2" key="1">
    <citation type="journal article" date="2012" name="Stand. Genomic Sci.">
        <title>Permanent draft genome sequence of the gliding predator Saprospira grandis strain Sa g1 (= HR1).</title>
        <authorList>
            <person name="Mavromatis K."/>
            <person name="Chertkov O."/>
            <person name="Lapidus A."/>
            <person name="Nolan M."/>
            <person name="Lucas S."/>
            <person name="Tice H."/>
            <person name="Del Rio T.G."/>
            <person name="Cheng J.F."/>
            <person name="Han C."/>
            <person name="Tapia R."/>
            <person name="Bruce D."/>
            <person name="Goodwin L.A."/>
            <person name="Pitluck S."/>
            <person name="Huntemann M."/>
            <person name="Liolios K."/>
            <person name="Pagani I."/>
            <person name="Ivanova N."/>
            <person name="Mikhailova N."/>
            <person name="Pati A."/>
            <person name="Chen A."/>
            <person name="Palaniappan K."/>
            <person name="Land M."/>
            <person name="Brambilla E.M."/>
            <person name="Rohde M."/>
            <person name="Spring S."/>
            <person name="Goker M."/>
            <person name="Detter J.C."/>
            <person name="Bristow J."/>
            <person name="Eisen J.A."/>
            <person name="Markowitz V."/>
            <person name="Hugenholtz P."/>
            <person name="Kyrpides N.C."/>
            <person name="Klenk H.P."/>
            <person name="Woyke T."/>
        </authorList>
    </citation>
    <scope>NUCLEOTIDE SEQUENCE [LARGE SCALE GENOMIC DNA]</scope>
    <source>
        <strain evidence="2">DSM 2844</strain>
    </source>
</reference>
<evidence type="ECO:0000313" key="2">
    <source>
        <dbReference type="Proteomes" id="UP000005113"/>
    </source>
</evidence>
<dbReference type="Proteomes" id="UP000005113">
    <property type="component" value="Unassembled WGS sequence"/>
</dbReference>
<dbReference type="EMBL" id="JH719942">
    <property type="protein sequence ID" value="EJF52617.1"/>
    <property type="molecule type" value="Genomic_DNA"/>
</dbReference>
<evidence type="ECO:0000313" key="1">
    <source>
        <dbReference type="EMBL" id="EJF52617.1"/>
    </source>
</evidence>
<accession>J0P5D0</accession>